<evidence type="ECO:0000313" key="1">
    <source>
        <dbReference type="EMBL" id="ADO49514.1"/>
    </source>
</evidence>
<dbReference type="EMBL" id="CP002272">
    <property type="protein sequence ID" value="ADO49514.1"/>
    <property type="molecule type" value="Genomic_DNA"/>
</dbReference>
<name>E3G655_ENTLS</name>
<protein>
    <recommendedName>
        <fullName evidence="3">Sugar ABC transporter</fullName>
    </recommendedName>
</protein>
<dbReference type="RefSeq" id="WP_013367243.1">
    <property type="nucleotide sequence ID" value="NC_014618.1"/>
</dbReference>
<evidence type="ECO:0008006" key="3">
    <source>
        <dbReference type="Google" id="ProtNLM"/>
    </source>
</evidence>
<dbReference type="Proteomes" id="UP000006872">
    <property type="component" value="Chromosome"/>
</dbReference>
<dbReference type="STRING" id="701347.Entcl_3268"/>
<organism evidence="1 2">
    <name type="scientific">Enterobacter lignolyticus (strain SCF1)</name>
    <dbReference type="NCBI Taxonomy" id="701347"/>
    <lineage>
        <taxon>Bacteria</taxon>
        <taxon>Pseudomonadati</taxon>
        <taxon>Pseudomonadota</taxon>
        <taxon>Gammaproteobacteria</taxon>
        <taxon>Enterobacterales</taxon>
        <taxon>Enterobacteriaceae</taxon>
        <taxon>Pluralibacter</taxon>
    </lineage>
</organism>
<accession>E3G655</accession>
<proteinExistence type="predicted"/>
<reference evidence="2" key="1">
    <citation type="submission" date="2010-10" db="EMBL/GenBank/DDBJ databases">
        <title>Complete sequence of Enterobacter cloacae SCF1.</title>
        <authorList>
            <consortium name="US DOE Joint Genome Institute"/>
            <person name="Lucas S."/>
            <person name="Copeland A."/>
            <person name="Lapidus A."/>
            <person name="Cheng J.-F."/>
            <person name="Bruce D."/>
            <person name="Goodwin L."/>
            <person name="Pitluck S."/>
            <person name="Davenport K."/>
            <person name="Detter J.C."/>
            <person name="Han C."/>
            <person name="Tapia R."/>
            <person name="Land M."/>
            <person name="Hauser L."/>
            <person name="Chang Y.-J."/>
            <person name="Jeffries C."/>
            <person name="Kyrpides N."/>
            <person name="Ivanova N."/>
            <person name="Mikhailova N."/>
            <person name="DeAngelis K."/>
            <person name="Arkin A.P."/>
            <person name="Chivian D."/>
            <person name="Edwards B."/>
            <person name="Woo H."/>
            <person name="Hazen T.C."/>
            <person name="Woyke T."/>
        </authorList>
    </citation>
    <scope>NUCLEOTIDE SEQUENCE [LARGE SCALE GENOMIC DNA]</scope>
    <source>
        <strain evidence="2">SCF1</strain>
    </source>
</reference>
<dbReference type="KEGG" id="esc:Entcl_3268"/>
<gene>
    <name evidence="1" type="ordered locus">Entcl_3268</name>
</gene>
<sequence length="185" mass="20619">MLYIVECSYNDPGSEDEWNKFYSEEKLPALVSVPGFSSSQRFRAIKPGCPAYLAIHTIKDADVLTSDDYRQEGGGHFSFGQAYITDWHRNLYECEGPAPGISSNEILAVSIWPIGFLETELGCQVLKMQAVGLNKSPEHRVIYVLTRENASLLAEIPEVYLYEALTPQLQSPVKGPQRGGLQNYA</sequence>
<dbReference type="AlphaFoldDB" id="E3G655"/>
<evidence type="ECO:0000313" key="2">
    <source>
        <dbReference type="Proteomes" id="UP000006872"/>
    </source>
</evidence>
<dbReference type="HOGENOM" id="CLU_1486077_0_0_6"/>
<dbReference type="eggNOG" id="ENOG502ZAK8">
    <property type="taxonomic scope" value="Bacteria"/>
</dbReference>
<keyword evidence="2" id="KW-1185">Reference proteome</keyword>
<reference evidence="1 2" key="2">
    <citation type="journal article" date="2011" name="Stand. Genomic Sci.">
        <title>Complete genome sequence of 'Enterobacter lignolyticus' SCF1.</title>
        <authorList>
            <person name="Deangelis K.M."/>
            <person name="D'Haeseleer P."/>
            <person name="Chivian D."/>
            <person name="Fortney J.L."/>
            <person name="Khudyakov J."/>
            <person name="Simmons B."/>
            <person name="Woo H."/>
            <person name="Arkin A.P."/>
            <person name="Davenport K.W."/>
            <person name="Goodwin L."/>
            <person name="Chen A."/>
            <person name="Ivanova N."/>
            <person name="Kyrpides N.C."/>
            <person name="Mavromatis K."/>
            <person name="Woyke T."/>
            <person name="Hazen T.C."/>
        </authorList>
    </citation>
    <scope>NUCLEOTIDE SEQUENCE [LARGE SCALE GENOMIC DNA]</scope>
    <source>
        <strain evidence="1 2">SCF1</strain>
    </source>
</reference>